<dbReference type="Pfam" id="PF00534">
    <property type="entry name" value="Glycos_transf_1"/>
    <property type="match status" value="1"/>
</dbReference>
<dbReference type="EMBL" id="BBLG01000009">
    <property type="protein sequence ID" value="GAK77416.1"/>
    <property type="molecule type" value="Genomic_DNA"/>
</dbReference>
<accession>A0A081DES0</accession>
<feature type="domain" description="Glycosyl transferase family 1" evidence="2">
    <location>
        <begin position="170"/>
        <end position="312"/>
    </location>
</feature>
<organism evidence="4 5">
    <name type="scientific">Nonlabens ulvanivorans</name>
    <name type="common">Persicivirga ulvanivorans</name>
    <dbReference type="NCBI Taxonomy" id="906888"/>
    <lineage>
        <taxon>Bacteria</taxon>
        <taxon>Pseudomonadati</taxon>
        <taxon>Bacteroidota</taxon>
        <taxon>Flavobacteriia</taxon>
        <taxon>Flavobacteriales</taxon>
        <taxon>Flavobacteriaceae</taxon>
        <taxon>Nonlabens</taxon>
    </lineage>
</organism>
<evidence type="ECO:0000313" key="5">
    <source>
        <dbReference type="Proteomes" id="UP000028980"/>
    </source>
</evidence>
<feature type="domain" description="Glycosyltransferase subfamily 4-like N-terminal" evidence="3">
    <location>
        <begin position="63"/>
        <end position="150"/>
    </location>
</feature>
<evidence type="ECO:0000259" key="3">
    <source>
        <dbReference type="Pfam" id="PF13439"/>
    </source>
</evidence>
<dbReference type="PANTHER" id="PTHR46401:SF2">
    <property type="entry name" value="GLYCOSYLTRANSFERASE WBBK-RELATED"/>
    <property type="match status" value="1"/>
</dbReference>
<proteinExistence type="predicted"/>
<name>A0A081DES0_NONUL</name>
<dbReference type="CDD" id="cd03801">
    <property type="entry name" value="GT4_PimA-like"/>
    <property type="match status" value="1"/>
</dbReference>
<comment type="caution">
    <text evidence="4">The sequence shown here is derived from an EMBL/GenBank/DDBJ whole genome shotgun (WGS) entry which is preliminary data.</text>
</comment>
<sequence length="374" mass="42588">MNKTIVVVPTDPVKAYDRKGTSGVVKRIYNPNNYFDEVIILSPFEDEEFVWEGLKVIPTKTYVEFQKHLKRINPLFVRVYGSYHSCTFAIHARLLKYPVVVSIHDDRDSFIHDSIKYADRILAVSDVLKDILIVKGVKKNKITVIGNRIDYSTFKPLEGNSHNSIVLPKGRNILHIGKKTNQKNLDNVIKALTFLPKDVNLIAIGRGDDSVYQEIAEEYGVEKRLVLKQFIPNHKLNNLYNLCEVFCVPSRNEGFGVVFIEAAAAGSKIVTSNKKPMSDILPREYKNVFLVDNFESPKDLAKLINQALTANEIDVKSDAIRLRGIHKEKFSFEIVGQKEIGALENIGAARPNLLLFLRLKFFSFSQRIINKIKR</sequence>
<dbReference type="SUPFAM" id="SSF53756">
    <property type="entry name" value="UDP-Glycosyltransferase/glycogen phosphorylase"/>
    <property type="match status" value="1"/>
</dbReference>
<protein>
    <submittedName>
        <fullName evidence="4">Glycosyltransferase</fullName>
    </submittedName>
</protein>
<gene>
    <name evidence="4" type="ORF">JCM19296_3024</name>
</gene>
<dbReference type="Gene3D" id="3.40.50.2000">
    <property type="entry name" value="Glycogen Phosphorylase B"/>
    <property type="match status" value="2"/>
</dbReference>
<dbReference type="GO" id="GO:0016757">
    <property type="term" value="F:glycosyltransferase activity"/>
    <property type="evidence" value="ECO:0007669"/>
    <property type="project" value="InterPro"/>
</dbReference>
<dbReference type="GO" id="GO:0009103">
    <property type="term" value="P:lipopolysaccharide biosynthetic process"/>
    <property type="evidence" value="ECO:0007669"/>
    <property type="project" value="TreeGrafter"/>
</dbReference>
<evidence type="ECO:0000259" key="2">
    <source>
        <dbReference type="Pfam" id="PF00534"/>
    </source>
</evidence>
<evidence type="ECO:0000313" key="4">
    <source>
        <dbReference type="EMBL" id="GAK77416.1"/>
    </source>
</evidence>
<dbReference type="PANTHER" id="PTHR46401">
    <property type="entry name" value="GLYCOSYLTRANSFERASE WBBK-RELATED"/>
    <property type="match status" value="1"/>
</dbReference>
<dbReference type="Proteomes" id="UP000028980">
    <property type="component" value="Unassembled WGS sequence"/>
</dbReference>
<reference evidence="4 5" key="1">
    <citation type="journal article" date="2014" name="Genome Announc.">
        <title>Draft Genome Sequences of Marine Flavobacterium Nonlabens Strains NR17, NR24, NR27, NR32, NR33, and Ara13.</title>
        <authorList>
            <person name="Nakanishi M."/>
            <person name="Meirelles P."/>
            <person name="Suzuki R."/>
            <person name="Takatani N."/>
            <person name="Mino S."/>
            <person name="Suda W."/>
            <person name="Oshima K."/>
            <person name="Hattori M."/>
            <person name="Ohkuma M."/>
            <person name="Hosokawa M."/>
            <person name="Miyashita K."/>
            <person name="Thompson F.L."/>
            <person name="Niwa A."/>
            <person name="Sawabe T."/>
            <person name="Sawabe T."/>
        </authorList>
    </citation>
    <scope>NUCLEOTIDE SEQUENCE [LARGE SCALE GENOMIC DNA]</scope>
    <source>
        <strain evidence="5">JCM19296</strain>
    </source>
</reference>
<evidence type="ECO:0000256" key="1">
    <source>
        <dbReference type="ARBA" id="ARBA00022679"/>
    </source>
</evidence>
<dbReference type="InterPro" id="IPR028098">
    <property type="entry name" value="Glyco_trans_4-like_N"/>
</dbReference>
<dbReference type="Pfam" id="PF13439">
    <property type="entry name" value="Glyco_transf_4"/>
    <property type="match status" value="1"/>
</dbReference>
<keyword evidence="1 4" id="KW-0808">Transferase</keyword>
<dbReference type="AlphaFoldDB" id="A0A081DES0"/>
<dbReference type="InterPro" id="IPR001296">
    <property type="entry name" value="Glyco_trans_1"/>
</dbReference>